<dbReference type="GO" id="GO:0050661">
    <property type="term" value="F:NADP binding"/>
    <property type="evidence" value="ECO:0007669"/>
    <property type="project" value="TreeGrafter"/>
</dbReference>
<dbReference type="EMBL" id="QOCI01000002">
    <property type="protein sequence ID" value="RRR19670.1"/>
    <property type="molecule type" value="Genomic_DNA"/>
</dbReference>
<dbReference type="Gene3D" id="3.40.50.10860">
    <property type="entry name" value="Leucine Dehydrogenase, chain A, domain 1"/>
    <property type="match status" value="1"/>
</dbReference>
<dbReference type="GO" id="GO:0004764">
    <property type="term" value="F:shikimate 3-dehydrogenase (NADP+) activity"/>
    <property type="evidence" value="ECO:0007669"/>
    <property type="project" value="UniProtKB-EC"/>
</dbReference>
<dbReference type="InterPro" id="IPR036291">
    <property type="entry name" value="NAD(P)-bd_dom_sf"/>
</dbReference>
<dbReference type="Proteomes" id="UP000274327">
    <property type="component" value="Unassembled WGS sequence"/>
</dbReference>
<proteinExistence type="predicted"/>
<dbReference type="InterPro" id="IPR046346">
    <property type="entry name" value="Aminoacid_DH-like_N_sf"/>
</dbReference>
<comment type="caution">
    <text evidence="4">The sequence shown here is derived from an EMBL/GenBank/DDBJ whole genome shotgun (WGS) entry which is preliminary data.</text>
</comment>
<keyword evidence="4" id="KW-0560">Oxidoreductase</keyword>
<dbReference type="GO" id="GO:0009073">
    <property type="term" value="P:aromatic amino acid family biosynthetic process"/>
    <property type="evidence" value="ECO:0007669"/>
    <property type="project" value="UniProtKB-KW"/>
</dbReference>
<evidence type="ECO:0000256" key="1">
    <source>
        <dbReference type="ARBA" id="ARBA00004871"/>
    </source>
</evidence>
<evidence type="ECO:0000259" key="3">
    <source>
        <dbReference type="Pfam" id="PF08501"/>
    </source>
</evidence>
<feature type="domain" description="Shikimate dehydrogenase substrate binding N-terminal" evidence="3">
    <location>
        <begin position="18"/>
        <end position="101"/>
    </location>
</feature>
<dbReference type="SUPFAM" id="SSF53223">
    <property type="entry name" value="Aminoacid dehydrogenase-like, N-terminal domain"/>
    <property type="match status" value="1"/>
</dbReference>
<dbReference type="RefSeq" id="WP_126985499.1">
    <property type="nucleotide sequence ID" value="NZ_ML133852.1"/>
</dbReference>
<dbReference type="PANTHER" id="PTHR21089:SF1">
    <property type="entry name" value="BIFUNCTIONAL 3-DEHYDROQUINATE DEHYDRATASE_SHIKIMATE DEHYDROGENASE, CHLOROPLASTIC"/>
    <property type="match status" value="1"/>
</dbReference>
<dbReference type="Pfam" id="PF08501">
    <property type="entry name" value="Shikimate_dh_N"/>
    <property type="match status" value="1"/>
</dbReference>
<evidence type="ECO:0000256" key="2">
    <source>
        <dbReference type="ARBA" id="ARBA00023141"/>
    </source>
</evidence>
<sequence>MGGLERMTSAAPLRRFAVIGSPVGHSLSPVLHGAAYRALGVDDARYERFEVGAGELPAFLADGPGRELEGLSVTMPGKPEAFALAAEHDEVSRRLGVANTLLRRPGGTWRAENHDVHGIAATLRDHGARSVDTGGVVGSGATALSALAALLDLGAATVLLTARSAEKLAPLHRFAQEAGAEAVEIPWSSHHEVLRADAVVSALAVEGARAVAAAWEARGDAGITPPRVLLDVLYDPWPAPVAAVVQQAGGEVADGLEMLAHQADMQVRSMLHVPAAPVATMLAAARDELARRRGSAGR</sequence>
<gene>
    <name evidence="4" type="ORF">DS079_05350</name>
</gene>
<keyword evidence="2" id="KW-0057">Aromatic amino acid biosynthesis</keyword>
<dbReference type="EC" id="1.1.1.25" evidence="4"/>
<dbReference type="Gene3D" id="3.40.50.720">
    <property type="entry name" value="NAD(P)-binding Rossmann-like Domain"/>
    <property type="match status" value="1"/>
</dbReference>
<dbReference type="AlphaFoldDB" id="A0A3R8RS80"/>
<dbReference type="GO" id="GO:0005829">
    <property type="term" value="C:cytosol"/>
    <property type="evidence" value="ECO:0007669"/>
    <property type="project" value="TreeGrafter"/>
</dbReference>
<dbReference type="InterPro" id="IPR013708">
    <property type="entry name" value="Shikimate_DH-bd_N"/>
</dbReference>
<dbReference type="InterPro" id="IPR022893">
    <property type="entry name" value="Shikimate_DH_fam"/>
</dbReference>
<dbReference type="NCBIfam" id="NF001311">
    <property type="entry name" value="PRK00258.1-3"/>
    <property type="match status" value="1"/>
</dbReference>
<accession>A0A3R8RS80</accession>
<comment type="pathway">
    <text evidence="1">Metabolic intermediate biosynthesis; chorismate biosynthesis; chorismate from D-erythrose 4-phosphate and phosphoenolpyruvate: step 4/7.</text>
</comment>
<name>A0A3R8RS80_9MICO</name>
<dbReference type="GO" id="GO:0009423">
    <property type="term" value="P:chorismate biosynthetic process"/>
    <property type="evidence" value="ECO:0007669"/>
    <property type="project" value="TreeGrafter"/>
</dbReference>
<dbReference type="SUPFAM" id="SSF51735">
    <property type="entry name" value="NAD(P)-binding Rossmann-fold domains"/>
    <property type="match status" value="1"/>
</dbReference>
<keyword evidence="5" id="KW-1185">Reference proteome</keyword>
<evidence type="ECO:0000313" key="5">
    <source>
        <dbReference type="Proteomes" id="UP000274327"/>
    </source>
</evidence>
<dbReference type="PANTHER" id="PTHR21089">
    <property type="entry name" value="SHIKIMATE DEHYDROGENASE"/>
    <property type="match status" value="1"/>
</dbReference>
<evidence type="ECO:0000313" key="4">
    <source>
        <dbReference type="EMBL" id="RRR19670.1"/>
    </source>
</evidence>
<dbReference type="GO" id="GO:0019632">
    <property type="term" value="P:shikimate metabolic process"/>
    <property type="evidence" value="ECO:0007669"/>
    <property type="project" value="TreeGrafter"/>
</dbReference>
<protein>
    <submittedName>
        <fullName evidence="4">Shikimate dehydrogenase</fullName>
        <ecNumber evidence="4">1.1.1.25</ecNumber>
    </submittedName>
</protein>
<reference evidence="4 5" key="1">
    <citation type="submission" date="2018-07" db="EMBL/GenBank/DDBJ databases">
        <title>Brachybacteriurn paraconglorneratum KCTC 9916.</title>
        <authorList>
            <person name="Li Y."/>
        </authorList>
    </citation>
    <scope>NUCLEOTIDE SEQUENCE [LARGE SCALE GENOMIC DNA]</scope>
    <source>
        <strain evidence="4 5">KCTC 9916</strain>
    </source>
</reference>
<organism evidence="4 5">
    <name type="scientific">Brachybacterium paraconglomeratum</name>
    <dbReference type="NCBI Taxonomy" id="173362"/>
    <lineage>
        <taxon>Bacteria</taxon>
        <taxon>Bacillati</taxon>
        <taxon>Actinomycetota</taxon>
        <taxon>Actinomycetes</taxon>
        <taxon>Micrococcales</taxon>
        <taxon>Dermabacteraceae</taxon>
        <taxon>Brachybacterium</taxon>
    </lineage>
</organism>
<keyword evidence="2" id="KW-0028">Amino-acid biosynthesis</keyword>
<dbReference type="GeneID" id="78120457"/>